<name>A0AAV7DZ05_ARIFI</name>
<dbReference type="AlphaFoldDB" id="A0AAV7DZ05"/>
<dbReference type="EMBL" id="JAINDJ010000007">
    <property type="protein sequence ID" value="KAG9441411.1"/>
    <property type="molecule type" value="Genomic_DNA"/>
</dbReference>
<accession>A0AAV7DZ05</accession>
<dbReference type="Pfam" id="PF07714">
    <property type="entry name" value="PK_Tyr_Ser-Thr"/>
    <property type="match status" value="1"/>
</dbReference>
<organism evidence="3 4">
    <name type="scientific">Aristolochia fimbriata</name>
    <name type="common">White veined hardy Dutchman's pipe vine</name>
    <dbReference type="NCBI Taxonomy" id="158543"/>
    <lineage>
        <taxon>Eukaryota</taxon>
        <taxon>Viridiplantae</taxon>
        <taxon>Streptophyta</taxon>
        <taxon>Embryophyta</taxon>
        <taxon>Tracheophyta</taxon>
        <taxon>Spermatophyta</taxon>
        <taxon>Magnoliopsida</taxon>
        <taxon>Magnoliidae</taxon>
        <taxon>Piperales</taxon>
        <taxon>Aristolochiaceae</taxon>
        <taxon>Aristolochia</taxon>
    </lineage>
</organism>
<dbReference type="InterPro" id="IPR000719">
    <property type="entry name" value="Prot_kinase_dom"/>
</dbReference>
<dbReference type="PANTHER" id="PTHR48006:SF100">
    <property type="entry name" value="LRR RECEPTOR-LIKE SERINE_THREONINE-KINASE-RELATED"/>
    <property type="match status" value="1"/>
</dbReference>
<dbReference type="GO" id="GO:0004672">
    <property type="term" value="F:protein kinase activity"/>
    <property type="evidence" value="ECO:0007669"/>
    <property type="project" value="InterPro"/>
</dbReference>
<keyword evidence="4" id="KW-1185">Reference proteome</keyword>
<evidence type="ECO:0000313" key="3">
    <source>
        <dbReference type="EMBL" id="KAG9441411.1"/>
    </source>
</evidence>
<proteinExistence type="predicted"/>
<dbReference type="PANTHER" id="PTHR48006">
    <property type="entry name" value="LEUCINE-RICH REPEAT-CONTAINING PROTEIN DDB_G0281931-RELATED"/>
    <property type="match status" value="1"/>
</dbReference>
<dbReference type="PROSITE" id="PS50011">
    <property type="entry name" value="PROTEIN_KINASE_DOM"/>
    <property type="match status" value="1"/>
</dbReference>
<dbReference type="Proteomes" id="UP000825729">
    <property type="component" value="Unassembled WGS sequence"/>
</dbReference>
<evidence type="ECO:0000313" key="4">
    <source>
        <dbReference type="Proteomes" id="UP000825729"/>
    </source>
</evidence>
<dbReference type="InterPro" id="IPR051824">
    <property type="entry name" value="LRR_Rcpt-Like_S/T_Kinase"/>
</dbReference>
<dbReference type="SUPFAM" id="SSF56112">
    <property type="entry name" value="Protein kinase-like (PK-like)"/>
    <property type="match status" value="1"/>
</dbReference>
<sequence>MRASSMPLSATEIYQGCRTPSINSKFSESPGTPDLGPSSSSARDLYQGFPSARGWSELSQSSTGTEDDDGVHEPPSLTGPRKNIGNIFRSWFTTPDSDAAGKKDAISEDTELQDDSAVQLPLSAGSEGTPACYKPADIERITNHFRRPIARGQAINKVYIGKFGDGTKVAVKVLPSQRWHSSNHFNQYKSMVETFAVLKHKNLLRITGYCFEESTMTLVMDYLPEGNLARFMDNSVRANWEHKPLTWEQRIQIALDVAQGLEHLHHSCNPPMTHGNLKMTNVLLDKNLNAKLGEPGCTIFSYFEGHRDVYDFGSVLWLLLTGLTPSLLKTSYLSDNDILVRTWKLPSLSLGEDSWFCSHRDVPAILISRANKFCNLQRKPGKGRERRSYSSFFDPPEVCVCPVIKIAGACTFTHSRDRPAMNLVVNDLKVCLDLAYRQRYIYSHYR</sequence>
<gene>
    <name evidence="3" type="ORF">H6P81_017265</name>
</gene>
<reference evidence="3 4" key="1">
    <citation type="submission" date="2021-07" db="EMBL/GenBank/DDBJ databases">
        <title>The Aristolochia fimbriata genome: insights into angiosperm evolution, floral development and chemical biosynthesis.</title>
        <authorList>
            <person name="Jiao Y."/>
        </authorList>
    </citation>
    <scope>NUCLEOTIDE SEQUENCE [LARGE SCALE GENOMIC DNA]</scope>
    <source>
        <strain evidence="3">IBCAS-2021</strain>
        <tissue evidence="3">Leaf</tissue>
    </source>
</reference>
<evidence type="ECO:0000256" key="1">
    <source>
        <dbReference type="SAM" id="MobiDB-lite"/>
    </source>
</evidence>
<evidence type="ECO:0000259" key="2">
    <source>
        <dbReference type="PROSITE" id="PS50011"/>
    </source>
</evidence>
<dbReference type="GO" id="GO:0005524">
    <property type="term" value="F:ATP binding"/>
    <property type="evidence" value="ECO:0007669"/>
    <property type="project" value="InterPro"/>
</dbReference>
<dbReference type="Gene3D" id="1.10.510.10">
    <property type="entry name" value="Transferase(Phosphotransferase) domain 1"/>
    <property type="match status" value="1"/>
</dbReference>
<dbReference type="InterPro" id="IPR001245">
    <property type="entry name" value="Ser-Thr/Tyr_kinase_cat_dom"/>
</dbReference>
<protein>
    <recommendedName>
        <fullName evidence="2">Protein kinase domain-containing protein</fullName>
    </recommendedName>
</protein>
<feature type="domain" description="Protein kinase" evidence="2">
    <location>
        <begin position="118"/>
        <end position="446"/>
    </location>
</feature>
<comment type="caution">
    <text evidence="3">The sequence shown here is derived from an EMBL/GenBank/DDBJ whole genome shotgun (WGS) entry which is preliminary data.</text>
</comment>
<feature type="region of interest" description="Disordered" evidence="1">
    <location>
        <begin position="1"/>
        <end position="84"/>
    </location>
</feature>
<dbReference type="InterPro" id="IPR011009">
    <property type="entry name" value="Kinase-like_dom_sf"/>
</dbReference>
<feature type="region of interest" description="Disordered" evidence="1">
    <location>
        <begin position="95"/>
        <end position="114"/>
    </location>
</feature>
<dbReference type="Gene3D" id="3.30.200.20">
    <property type="entry name" value="Phosphorylase Kinase, domain 1"/>
    <property type="match status" value="1"/>
</dbReference>
<feature type="compositionally biased region" description="Polar residues" evidence="1">
    <location>
        <begin position="18"/>
        <end position="30"/>
    </location>
</feature>